<evidence type="ECO:0008006" key="4">
    <source>
        <dbReference type="Google" id="ProtNLM"/>
    </source>
</evidence>
<dbReference type="Proteomes" id="UP000037696">
    <property type="component" value="Unassembled WGS sequence"/>
</dbReference>
<feature type="chain" id="PRO_5005839842" description="Secreted protein" evidence="1">
    <location>
        <begin position="18"/>
        <end position="76"/>
    </location>
</feature>
<keyword evidence="1" id="KW-0732">Signal</keyword>
<sequence>MKILFLSILCRSPCGECSLALLSLLVYGRLSLSLVDISPSLNHRLLKAYALTGSTFLFPGKKRDPNVDVPFTRRAI</sequence>
<protein>
    <recommendedName>
        <fullName evidence="4">Secreted protein</fullName>
    </recommendedName>
</protein>
<feature type="signal peptide" evidence="1">
    <location>
        <begin position="1"/>
        <end position="17"/>
    </location>
</feature>
<proteinExistence type="predicted"/>
<evidence type="ECO:0000313" key="2">
    <source>
        <dbReference type="EMBL" id="KOS42189.1"/>
    </source>
</evidence>
<comment type="caution">
    <text evidence="2">The sequence shown here is derived from an EMBL/GenBank/DDBJ whole genome shotgun (WGS) entry which is preliminary data.</text>
</comment>
<evidence type="ECO:0000313" key="3">
    <source>
        <dbReference type="Proteomes" id="UP000037696"/>
    </source>
</evidence>
<evidence type="ECO:0000256" key="1">
    <source>
        <dbReference type="SAM" id="SignalP"/>
    </source>
</evidence>
<accession>A0A0M9WEU1</accession>
<dbReference type="AlphaFoldDB" id="A0A0M9WEU1"/>
<keyword evidence="3" id="KW-1185">Reference proteome</keyword>
<name>A0A0M9WEU1_9EURO</name>
<reference evidence="2 3" key="1">
    <citation type="submission" date="2015-08" db="EMBL/GenBank/DDBJ databases">
        <title>Genome sequencing of Penicillium nordicum.</title>
        <authorList>
            <person name="Nguyen H.D."/>
            <person name="Seifert K.A."/>
        </authorList>
    </citation>
    <scope>NUCLEOTIDE SEQUENCE [LARGE SCALE GENOMIC DNA]</scope>
    <source>
        <strain evidence="2 3">DAOMC 185683</strain>
    </source>
</reference>
<dbReference type="EMBL" id="LHQQ01000112">
    <property type="protein sequence ID" value="KOS42189.1"/>
    <property type="molecule type" value="Genomic_DNA"/>
</dbReference>
<gene>
    <name evidence="2" type="ORF">ACN38_g6925</name>
</gene>
<organism evidence="2 3">
    <name type="scientific">Penicillium nordicum</name>
    <dbReference type="NCBI Taxonomy" id="229535"/>
    <lineage>
        <taxon>Eukaryota</taxon>
        <taxon>Fungi</taxon>
        <taxon>Dikarya</taxon>
        <taxon>Ascomycota</taxon>
        <taxon>Pezizomycotina</taxon>
        <taxon>Eurotiomycetes</taxon>
        <taxon>Eurotiomycetidae</taxon>
        <taxon>Eurotiales</taxon>
        <taxon>Aspergillaceae</taxon>
        <taxon>Penicillium</taxon>
    </lineage>
</organism>